<feature type="non-terminal residue" evidence="4">
    <location>
        <position position="196"/>
    </location>
</feature>
<sequence>IMPAAETTPETLATDAKSTAGETAKAARMVCYLCRRRFADLEHLRRHEDLSDLHRANLEKLDHETLSRRLELRQTIMHTRAALGNFPTSLNDGDAATEETSEGSSLAAKRQKLEWTLQQAETALGSLQENFEERLRSSTTTHVDQAGSIHTHAVQLKAWSETGVSGGAPKLIRLGDSGTRIWLGAETWKGNKRANE</sequence>
<dbReference type="Proteomes" id="UP000574390">
    <property type="component" value="Unassembled WGS sequence"/>
</dbReference>
<feature type="domain" description="C2H2-type" evidence="3">
    <location>
        <begin position="29"/>
        <end position="59"/>
    </location>
</feature>
<evidence type="ECO:0000313" key="5">
    <source>
        <dbReference type="Proteomes" id="UP000574390"/>
    </source>
</evidence>
<keyword evidence="1" id="KW-0862">Zinc</keyword>
<feature type="non-terminal residue" evidence="4">
    <location>
        <position position="1"/>
    </location>
</feature>
<feature type="region of interest" description="Disordered" evidence="2">
    <location>
        <begin position="1"/>
        <end position="20"/>
    </location>
</feature>
<dbReference type="PROSITE" id="PS50157">
    <property type="entry name" value="ZINC_FINGER_C2H2_2"/>
    <property type="match status" value="1"/>
</dbReference>
<evidence type="ECO:0000313" key="4">
    <source>
        <dbReference type="EMBL" id="KAF4741833.1"/>
    </source>
</evidence>
<dbReference type="InterPro" id="IPR013087">
    <property type="entry name" value="Znf_C2H2_type"/>
</dbReference>
<organism evidence="4 5">
    <name type="scientific">Perkinsus olseni</name>
    <name type="common">Perkinsus atlanticus</name>
    <dbReference type="NCBI Taxonomy" id="32597"/>
    <lineage>
        <taxon>Eukaryota</taxon>
        <taxon>Sar</taxon>
        <taxon>Alveolata</taxon>
        <taxon>Perkinsozoa</taxon>
        <taxon>Perkinsea</taxon>
        <taxon>Perkinsida</taxon>
        <taxon>Perkinsidae</taxon>
        <taxon>Perkinsus</taxon>
    </lineage>
</organism>
<keyword evidence="1" id="KW-0479">Metal-binding</keyword>
<evidence type="ECO:0000256" key="2">
    <source>
        <dbReference type="SAM" id="MobiDB-lite"/>
    </source>
</evidence>
<dbReference type="AlphaFoldDB" id="A0A7J6T9Q4"/>
<evidence type="ECO:0000256" key="1">
    <source>
        <dbReference type="PROSITE-ProRule" id="PRU00042"/>
    </source>
</evidence>
<reference evidence="4 5" key="1">
    <citation type="submission" date="2020-04" db="EMBL/GenBank/DDBJ databases">
        <title>Perkinsus olseni comparative genomics.</title>
        <authorList>
            <person name="Bogema D.R."/>
        </authorList>
    </citation>
    <scope>NUCLEOTIDE SEQUENCE [LARGE SCALE GENOMIC DNA]</scope>
    <source>
        <strain evidence="4">ATCC PRA-205</strain>
    </source>
</reference>
<feature type="compositionally biased region" description="Low complexity" evidence="2">
    <location>
        <begin position="1"/>
        <end position="16"/>
    </location>
</feature>
<proteinExistence type="predicted"/>
<dbReference type="EMBL" id="JABANM010008894">
    <property type="protein sequence ID" value="KAF4741833.1"/>
    <property type="molecule type" value="Genomic_DNA"/>
</dbReference>
<keyword evidence="1" id="KW-0863">Zinc-finger</keyword>
<protein>
    <recommendedName>
        <fullName evidence="3">C2H2-type domain-containing protein</fullName>
    </recommendedName>
</protein>
<name>A0A7J6T9Q4_PEROL</name>
<comment type="caution">
    <text evidence="4">The sequence shown here is derived from an EMBL/GenBank/DDBJ whole genome shotgun (WGS) entry which is preliminary data.</text>
</comment>
<gene>
    <name evidence="4" type="ORF">FOZ62_016561</name>
</gene>
<dbReference type="GO" id="GO:0008270">
    <property type="term" value="F:zinc ion binding"/>
    <property type="evidence" value="ECO:0007669"/>
    <property type="project" value="UniProtKB-KW"/>
</dbReference>
<evidence type="ECO:0000259" key="3">
    <source>
        <dbReference type="PROSITE" id="PS50157"/>
    </source>
</evidence>
<accession>A0A7J6T9Q4</accession>
<feature type="region of interest" description="Disordered" evidence="2">
    <location>
        <begin position="87"/>
        <end position="106"/>
    </location>
</feature>